<feature type="region of interest" description="Disordered" evidence="2">
    <location>
        <begin position="402"/>
        <end position="433"/>
    </location>
</feature>
<sequence>MTPRHVVVVGAGPAGLAAAEAALSAGARVTLIDAADQVGGQYHRMSPDAYAAARPEQPRRGRRAFADRRTLEQRAFDRRRRRVLAHPRCTWWPDTAVWALERRDGDQLDRSQLDRSRPDRSRPDRDQPDPGQSHPDRLHPERPGPPRVHVLRGPADGGRRPRFTLDPDALVLAVGAHDRVLPFPGWELPGVFTAGAAQALAKGERVVVGDRVVIAGTGPFLLPVAASLLEAGSRVLAVLEANTPATVARGWAGRPWQLAAQAGKASELATYASMLARQRVPYRTARAVIEARGDGRVEEVVTARLRADWSVVPGSERAIAVDAVCVTHGFSPQLELPLAAGCALRTTSGGEFVDVDDDQLTSVPGVYAAGEITGVAGAPAARAEGALAGWLAGHGVLDLSVPPARGAQDPSVPPAQGAPDPSVSPAHGTPGAPVLRHLRRSRDQGRAFAERLARAHPIGAAWPGWLRPETVICRCEEADYAALCRAAGDRASAAARVAKLETRAGLGPCQARICGPTVAELSARLSGEPAERPVEGLPTATPHRRPIAQPIRLGELAAAPASPAQDPPNPLPRTPPLATPGIPTTHSVRPPDKWSNSSTKEQSS</sequence>
<feature type="compositionally biased region" description="Polar residues" evidence="2">
    <location>
        <begin position="594"/>
        <end position="604"/>
    </location>
</feature>
<dbReference type="PANTHER" id="PTHR42949:SF3">
    <property type="entry name" value="ANAEROBIC GLYCEROL-3-PHOSPHATE DEHYDROGENASE SUBUNIT B"/>
    <property type="match status" value="1"/>
</dbReference>
<evidence type="ECO:0000256" key="1">
    <source>
        <dbReference type="ARBA" id="ARBA00023002"/>
    </source>
</evidence>
<accession>A0ABW7UKB6</accession>
<dbReference type="InterPro" id="IPR023753">
    <property type="entry name" value="FAD/NAD-binding_dom"/>
</dbReference>
<dbReference type="Pfam" id="PF12831">
    <property type="entry name" value="FAD_oxidored"/>
    <property type="match status" value="1"/>
</dbReference>
<evidence type="ECO:0000313" key="5">
    <source>
        <dbReference type="Proteomes" id="UP001611548"/>
    </source>
</evidence>
<dbReference type="SUPFAM" id="SSF51905">
    <property type="entry name" value="FAD/NAD(P)-binding domain"/>
    <property type="match status" value="1"/>
</dbReference>
<dbReference type="Pfam" id="PF07992">
    <property type="entry name" value="Pyr_redox_2"/>
    <property type="match status" value="1"/>
</dbReference>
<organism evidence="4 5">
    <name type="scientific">Streptomyces pathocidini</name>
    <dbReference type="NCBI Taxonomy" id="1650571"/>
    <lineage>
        <taxon>Bacteria</taxon>
        <taxon>Bacillati</taxon>
        <taxon>Actinomycetota</taxon>
        <taxon>Actinomycetes</taxon>
        <taxon>Kitasatosporales</taxon>
        <taxon>Streptomycetaceae</taxon>
        <taxon>Streptomyces</taxon>
    </lineage>
</organism>
<dbReference type="PRINTS" id="PR00411">
    <property type="entry name" value="PNDRDTASEI"/>
</dbReference>
<dbReference type="Gene3D" id="3.50.50.60">
    <property type="entry name" value="FAD/NAD(P)-binding domain"/>
    <property type="match status" value="2"/>
</dbReference>
<dbReference type="Gene3D" id="1.10.10.1100">
    <property type="entry name" value="BFD-like [2Fe-2S]-binding domain"/>
    <property type="match status" value="1"/>
</dbReference>
<proteinExistence type="predicted"/>
<feature type="region of interest" description="Disordered" evidence="2">
    <location>
        <begin position="107"/>
        <end position="162"/>
    </location>
</feature>
<dbReference type="InterPro" id="IPR051691">
    <property type="entry name" value="Metab_Enz_Cyan_OpOx_G3PDH"/>
</dbReference>
<dbReference type="InterPro" id="IPR036188">
    <property type="entry name" value="FAD/NAD-bd_sf"/>
</dbReference>
<evidence type="ECO:0000259" key="3">
    <source>
        <dbReference type="Pfam" id="PF07992"/>
    </source>
</evidence>
<name>A0ABW7UKB6_9ACTN</name>
<dbReference type="Proteomes" id="UP001611548">
    <property type="component" value="Unassembled WGS sequence"/>
</dbReference>
<dbReference type="PRINTS" id="PR00368">
    <property type="entry name" value="FADPNR"/>
</dbReference>
<feature type="region of interest" description="Disordered" evidence="2">
    <location>
        <begin position="551"/>
        <end position="604"/>
    </location>
</feature>
<dbReference type="Gene3D" id="3.40.50.720">
    <property type="entry name" value="NAD(P)-binding Rossmann-like Domain"/>
    <property type="match status" value="1"/>
</dbReference>
<evidence type="ECO:0000313" key="4">
    <source>
        <dbReference type="EMBL" id="MFI1963114.1"/>
    </source>
</evidence>
<reference evidence="4 5" key="1">
    <citation type="submission" date="2024-10" db="EMBL/GenBank/DDBJ databases">
        <title>The Natural Products Discovery Center: Release of the First 8490 Sequenced Strains for Exploring Actinobacteria Biosynthetic Diversity.</title>
        <authorList>
            <person name="Kalkreuter E."/>
            <person name="Kautsar S.A."/>
            <person name="Yang D."/>
            <person name="Bader C.D."/>
            <person name="Teijaro C.N."/>
            <person name="Fluegel L."/>
            <person name="Davis C.M."/>
            <person name="Simpson J.R."/>
            <person name="Lauterbach L."/>
            <person name="Steele A.D."/>
            <person name="Gui C."/>
            <person name="Meng S."/>
            <person name="Li G."/>
            <person name="Viehrig K."/>
            <person name="Ye F."/>
            <person name="Su P."/>
            <person name="Kiefer A.F."/>
            <person name="Nichols A."/>
            <person name="Cepeda A.J."/>
            <person name="Yan W."/>
            <person name="Fan B."/>
            <person name="Jiang Y."/>
            <person name="Adhikari A."/>
            <person name="Zheng C.-J."/>
            <person name="Schuster L."/>
            <person name="Cowan T.M."/>
            <person name="Smanski M.J."/>
            <person name="Chevrette M.G."/>
            <person name="De Carvalho L.P.S."/>
            <person name="Shen B."/>
        </authorList>
    </citation>
    <scope>NUCLEOTIDE SEQUENCE [LARGE SCALE GENOMIC DNA]</scope>
    <source>
        <strain evidence="4 5">NPDC020327</strain>
    </source>
</reference>
<feature type="compositionally biased region" description="Pro residues" evidence="2">
    <location>
        <begin position="565"/>
        <end position="578"/>
    </location>
</feature>
<protein>
    <submittedName>
        <fullName evidence="4">FAD-dependent oxidoreductase</fullName>
    </submittedName>
</protein>
<feature type="domain" description="FAD/NAD(P)-binding" evidence="3">
    <location>
        <begin position="163"/>
        <end position="385"/>
    </location>
</feature>
<dbReference type="InterPro" id="IPR041854">
    <property type="entry name" value="BFD-like_2Fe2S-bd_dom_sf"/>
</dbReference>
<keyword evidence="1" id="KW-0560">Oxidoreductase</keyword>
<dbReference type="PANTHER" id="PTHR42949">
    <property type="entry name" value="ANAEROBIC GLYCEROL-3-PHOSPHATE DEHYDROGENASE SUBUNIT B"/>
    <property type="match status" value="1"/>
</dbReference>
<gene>
    <name evidence="4" type="ORF">ACH429_03075</name>
</gene>
<dbReference type="RefSeq" id="WP_398717976.1">
    <property type="nucleotide sequence ID" value="NZ_JBIRWE010000001.1"/>
</dbReference>
<keyword evidence="5" id="KW-1185">Reference proteome</keyword>
<comment type="caution">
    <text evidence="4">The sequence shown here is derived from an EMBL/GenBank/DDBJ whole genome shotgun (WGS) entry which is preliminary data.</text>
</comment>
<dbReference type="EMBL" id="JBIRWE010000001">
    <property type="protein sequence ID" value="MFI1963114.1"/>
    <property type="molecule type" value="Genomic_DNA"/>
</dbReference>
<evidence type="ECO:0000256" key="2">
    <source>
        <dbReference type="SAM" id="MobiDB-lite"/>
    </source>
</evidence>
<feature type="region of interest" description="Disordered" evidence="2">
    <location>
        <begin position="526"/>
        <end position="545"/>
    </location>
</feature>
<feature type="compositionally biased region" description="Basic and acidic residues" evidence="2">
    <location>
        <begin position="107"/>
        <end position="144"/>
    </location>
</feature>